<dbReference type="RefSeq" id="WP_248346059.1">
    <property type="nucleotide sequence ID" value="NZ_AP025592.1"/>
</dbReference>
<dbReference type="SUPFAM" id="SSF55874">
    <property type="entry name" value="ATPase domain of HSP90 chaperone/DNA topoisomerase II/histidine kinase"/>
    <property type="match status" value="1"/>
</dbReference>
<dbReference type="InterPro" id="IPR005467">
    <property type="entry name" value="His_kinase_dom"/>
</dbReference>
<dbReference type="PRINTS" id="PR00344">
    <property type="entry name" value="BCTRLSENSOR"/>
</dbReference>
<dbReference type="InterPro" id="IPR036890">
    <property type="entry name" value="HATPase_C_sf"/>
</dbReference>
<dbReference type="PANTHER" id="PTHR43065">
    <property type="entry name" value="SENSOR HISTIDINE KINASE"/>
    <property type="match status" value="1"/>
</dbReference>
<dbReference type="InterPro" id="IPR004358">
    <property type="entry name" value="Sig_transdc_His_kin-like_C"/>
</dbReference>
<dbReference type="InterPro" id="IPR013655">
    <property type="entry name" value="PAS_fold_3"/>
</dbReference>
<name>A0ABM7XAD2_9BACT</name>
<dbReference type="InterPro" id="IPR003661">
    <property type="entry name" value="HisK_dim/P_dom"/>
</dbReference>
<dbReference type="NCBIfam" id="TIGR00229">
    <property type="entry name" value="sensory_box"/>
    <property type="match status" value="1"/>
</dbReference>
<evidence type="ECO:0000313" key="6">
    <source>
        <dbReference type="EMBL" id="BDG08811.1"/>
    </source>
</evidence>
<dbReference type="InterPro" id="IPR035965">
    <property type="entry name" value="PAS-like_dom_sf"/>
</dbReference>
<dbReference type="SMART" id="SM00091">
    <property type="entry name" value="PAS"/>
    <property type="match status" value="1"/>
</dbReference>
<dbReference type="SUPFAM" id="SSF55785">
    <property type="entry name" value="PYP-like sensor domain (PAS domain)"/>
    <property type="match status" value="1"/>
</dbReference>
<dbReference type="InterPro" id="IPR000014">
    <property type="entry name" value="PAS"/>
</dbReference>
<evidence type="ECO:0000256" key="3">
    <source>
        <dbReference type="ARBA" id="ARBA00022553"/>
    </source>
</evidence>
<dbReference type="InterPro" id="IPR036097">
    <property type="entry name" value="HisK_dim/P_sf"/>
</dbReference>
<evidence type="ECO:0000256" key="2">
    <source>
        <dbReference type="ARBA" id="ARBA00012438"/>
    </source>
</evidence>
<reference evidence="7" key="1">
    <citation type="journal article" date="2022" name="Int. J. Syst. Evol. Microbiol.">
        <title>Anaeromyxobacter oryzae sp. nov., Anaeromyxobacter diazotrophicus sp. nov. and Anaeromyxobacter paludicola sp. nov., isolated from paddy soils.</title>
        <authorList>
            <person name="Itoh H."/>
            <person name="Xu Z."/>
            <person name="Mise K."/>
            <person name="Masuda Y."/>
            <person name="Ushijima N."/>
            <person name="Hayakawa C."/>
            <person name="Shiratori Y."/>
            <person name="Senoo K."/>
        </authorList>
    </citation>
    <scope>NUCLEOTIDE SEQUENCE [LARGE SCALE GENOMIC DNA]</scope>
    <source>
        <strain evidence="7">Red630</strain>
    </source>
</reference>
<sequence length="368" mass="39840">MSEGAAPRAVRAPEKIFQALVEQSGDALLLLGAGGEILYASPSVERVTGYRPELLLGRELRALAHPEDEKVLAGAWRRCLERPGEPVPASFRYRHYDGSWRHAETVSVDHLADPELAAVVTSVRDVTERRLMESRLAFTDRIASVGSLAAGVAHEINNPLSYVISNLSYLAEALAGQPGLPDEVHSALREAAEGAERVRRIVRDIRAFSRPDDERHGPVDLKRVVEGAISLASNELRHRAKLVRDLGEGVLAWGNEARVGQVALNLLVNAAQAIARGSAAENEIRVSTRRVPEGVELTVRDTGSGMPPEVQARIFDPFFTTKPVGVGTGLGLFICQRIVAELRGSISVESEPGRGTTFRVVFPEAPAP</sequence>
<dbReference type="PANTHER" id="PTHR43065:SF50">
    <property type="entry name" value="HISTIDINE KINASE"/>
    <property type="match status" value="1"/>
</dbReference>
<evidence type="ECO:0000313" key="7">
    <source>
        <dbReference type="Proteomes" id="UP001162734"/>
    </source>
</evidence>
<feature type="domain" description="PAS" evidence="5">
    <location>
        <begin position="13"/>
        <end position="83"/>
    </location>
</feature>
<dbReference type="InterPro" id="IPR003594">
    <property type="entry name" value="HATPase_dom"/>
</dbReference>
<evidence type="ECO:0000259" key="4">
    <source>
        <dbReference type="PROSITE" id="PS50109"/>
    </source>
</evidence>
<keyword evidence="7" id="KW-1185">Reference proteome</keyword>
<organism evidence="6 7">
    <name type="scientific">Anaeromyxobacter paludicola</name>
    <dbReference type="NCBI Taxonomy" id="2918171"/>
    <lineage>
        <taxon>Bacteria</taxon>
        <taxon>Pseudomonadati</taxon>
        <taxon>Myxococcota</taxon>
        <taxon>Myxococcia</taxon>
        <taxon>Myxococcales</taxon>
        <taxon>Cystobacterineae</taxon>
        <taxon>Anaeromyxobacteraceae</taxon>
        <taxon>Anaeromyxobacter</taxon>
    </lineage>
</organism>
<comment type="catalytic activity">
    <reaction evidence="1">
        <text>ATP + protein L-histidine = ADP + protein N-phospho-L-histidine.</text>
        <dbReference type="EC" id="2.7.13.3"/>
    </reaction>
</comment>
<dbReference type="Gene3D" id="1.10.287.130">
    <property type="match status" value="1"/>
</dbReference>
<proteinExistence type="predicted"/>
<keyword evidence="3" id="KW-0597">Phosphoprotein</keyword>
<dbReference type="PROSITE" id="PS50109">
    <property type="entry name" value="HIS_KIN"/>
    <property type="match status" value="1"/>
</dbReference>
<protein>
    <recommendedName>
        <fullName evidence="2">histidine kinase</fullName>
        <ecNumber evidence="2">2.7.13.3</ecNumber>
    </recommendedName>
</protein>
<dbReference type="Pfam" id="PF00512">
    <property type="entry name" value="HisKA"/>
    <property type="match status" value="1"/>
</dbReference>
<dbReference type="SMART" id="SM00388">
    <property type="entry name" value="HisKA"/>
    <property type="match status" value="1"/>
</dbReference>
<dbReference type="CDD" id="cd00130">
    <property type="entry name" value="PAS"/>
    <property type="match status" value="1"/>
</dbReference>
<dbReference type="SUPFAM" id="SSF47384">
    <property type="entry name" value="Homodimeric domain of signal transducing histidine kinase"/>
    <property type="match status" value="1"/>
</dbReference>
<gene>
    <name evidence="6" type="ORF">AMPC_19240</name>
</gene>
<dbReference type="Proteomes" id="UP001162734">
    <property type="component" value="Chromosome"/>
</dbReference>
<dbReference type="SMART" id="SM00387">
    <property type="entry name" value="HATPase_c"/>
    <property type="match status" value="1"/>
</dbReference>
<dbReference type="EC" id="2.7.13.3" evidence="2"/>
<feature type="domain" description="Histidine kinase" evidence="4">
    <location>
        <begin position="151"/>
        <end position="366"/>
    </location>
</feature>
<dbReference type="PROSITE" id="PS50112">
    <property type="entry name" value="PAS"/>
    <property type="match status" value="1"/>
</dbReference>
<dbReference type="CDD" id="cd00082">
    <property type="entry name" value="HisKA"/>
    <property type="match status" value="1"/>
</dbReference>
<evidence type="ECO:0000256" key="1">
    <source>
        <dbReference type="ARBA" id="ARBA00000085"/>
    </source>
</evidence>
<dbReference type="Gene3D" id="3.30.565.10">
    <property type="entry name" value="Histidine kinase-like ATPase, C-terminal domain"/>
    <property type="match status" value="1"/>
</dbReference>
<evidence type="ECO:0000259" key="5">
    <source>
        <dbReference type="PROSITE" id="PS50112"/>
    </source>
</evidence>
<dbReference type="Pfam" id="PF08447">
    <property type="entry name" value="PAS_3"/>
    <property type="match status" value="1"/>
</dbReference>
<dbReference type="Pfam" id="PF02518">
    <property type="entry name" value="HATPase_c"/>
    <property type="match status" value="1"/>
</dbReference>
<accession>A0ABM7XAD2</accession>
<dbReference type="Gene3D" id="3.30.450.20">
    <property type="entry name" value="PAS domain"/>
    <property type="match status" value="1"/>
</dbReference>
<dbReference type="EMBL" id="AP025592">
    <property type="protein sequence ID" value="BDG08811.1"/>
    <property type="molecule type" value="Genomic_DNA"/>
</dbReference>